<sequence>MSQVKTILFKDTRELLPELLVSFIILGIFAVVESSGWGSNPVVLLSASMLAKIFAVLLVMSWGVVVIRLIQTERLVGLNQFWTTRPYEWHKLLCSKALFVFLYVELPLALVQLGLLRLANLPVWNNIHLVLINLAVVSVFFLLPFALIAGLTATFARTVLIMVGVVVFVMATVALGMGAKRFGSVDLAWSQFFVLGLGLLFALASQYRRRDTRVSVLILIAALSIGVMSQAFIPGSSLSVARYHPISHGGPQIRLDNDPQRATESLTDSQVGSSIALHLPLLVSNLAPQAKYRRQAARITLTGADGFTWKSGWISDRGLFSSGSQTEVSSSSADFSIPARAYRRLGSGNVTVSLEFAAQQFLILEEQTYNVSLSGVRVPHLGSCSVDETFSTILCHSAFYESNQFTVVTRRSNTPCTVASEGQRAFGVIGTLSDRIPLPKISPVEIEYLEHTSSLPAPNLCPNTPMTLSEWRAGSRTRFEVDPAPMQLKAYARMERE</sequence>
<feature type="transmembrane region" description="Helical" evidence="1">
    <location>
        <begin position="49"/>
        <end position="71"/>
    </location>
</feature>
<feature type="transmembrane region" description="Helical" evidence="1">
    <location>
        <begin position="187"/>
        <end position="204"/>
    </location>
</feature>
<accession>A0A7W7ZI73</accession>
<keyword evidence="3" id="KW-1185">Reference proteome</keyword>
<organism evidence="2 3">
    <name type="scientific">Granulicella aggregans</name>
    <dbReference type="NCBI Taxonomy" id="474949"/>
    <lineage>
        <taxon>Bacteria</taxon>
        <taxon>Pseudomonadati</taxon>
        <taxon>Acidobacteriota</taxon>
        <taxon>Terriglobia</taxon>
        <taxon>Terriglobales</taxon>
        <taxon>Acidobacteriaceae</taxon>
        <taxon>Granulicella</taxon>
    </lineage>
</organism>
<feature type="transmembrane region" description="Helical" evidence="1">
    <location>
        <begin position="216"/>
        <end position="233"/>
    </location>
</feature>
<evidence type="ECO:0000256" key="1">
    <source>
        <dbReference type="SAM" id="Phobius"/>
    </source>
</evidence>
<dbReference type="EMBL" id="JACHIP010000011">
    <property type="protein sequence ID" value="MBB5060291.1"/>
    <property type="molecule type" value="Genomic_DNA"/>
</dbReference>
<dbReference type="Proteomes" id="UP000540989">
    <property type="component" value="Unassembled WGS sequence"/>
</dbReference>
<dbReference type="AlphaFoldDB" id="A0A7W7ZI73"/>
<evidence type="ECO:0008006" key="4">
    <source>
        <dbReference type="Google" id="ProtNLM"/>
    </source>
</evidence>
<evidence type="ECO:0000313" key="2">
    <source>
        <dbReference type="EMBL" id="MBB5060291.1"/>
    </source>
</evidence>
<feature type="transmembrane region" description="Helical" evidence="1">
    <location>
        <begin position="15"/>
        <end position="37"/>
    </location>
</feature>
<dbReference type="RefSeq" id="WP_184222478.1">
    <property type="nucleotide sequence ID" value="NZ_JACHIP010000011.1"/>
</dbReference>
<feature type="transmembrane region" description="Helical" evidence="1">
    <location>
        <begin position="155"/>
        <end position="175"/>
    </location>
</feature>
<protein>
    <recommendedName>
        <fullName evidence="4">ABC-type transport system involved in multi-copper enzyme maturation permease subunit</fullName>
    </recommendedName>
</protein>
<reference evidence="2 3" key="1">
    <citation type="submission" date="2020-08" db="EMBL/GenBank/DDBJ databases">
        <title>Genomic Encyclopedia of Type Strains, Phase IV (KMG-V): Genome sequencing to study the core and pangenomes of soil and plant-associated prokaryotes.</title>
        <authorList>
            <person name="Whitman W."/>
        </authorList>
    </citation>
    <scope>NUCLEOTIDE SEQUENCE [LARGE SCALE GENOMIC DNA]</scope>
    <source>
        <strain evidence="2 3">M8UP14</strain>
    </source>
</reference>
<keyword evidence="1" id="KW-0812">Transmembrane</keyword>
<feature type="transmembrane region" description="Helical" evidence="1">
    <location>
        <begin position="127"/>
        <end position="148"/>
    </location>
</feature>
<keyword evidence="1" id="KW-1133">Transmembrane helix</keyword>
<comment type="caution">
    <text evidence="2">The sequence shown here is derived from an EMBL/GenBank/DDBJ whole genome shotgun (WGS) entry which is preliminary data.</text>
</comment>
<feature type="transmembrane region" description="Helical" evidence="1">
    <location>
        <begin position="92"/>
        <end position="115"/>
    </location>
</feature>
<name>A0A7W7ZI73_9BACT</name>
<proteinExistence type="predicted"/>
<gene>
    <name evidence="2" type="ORF">HDF16_005027</name>
</gene>
<evidence type="ECO:0000313" key="3">
    <source>
        <dbReference type="Proteomes" id="UP000540989"/>
    </source>
</evidence>
<keyword evidence="1" id="KW-0472">Membrane</keyword>